<keyword evidence="13" id="KW-0744">Spermatogenesis</keyword>
<evidence type="ECO:0000256" key="17">
    <source>
        <dbReference type="ARBA" id="ARBA00023136"/>
    </source>
</evidence>
<evidence type="ECO:0000256" key="14">
    <source>
        <dbReference type="ARBA" id="ARBA00022918"/>
    </source>
</evidence>
<evidence type="ECO:0000256" key="7">
    <source>
        <dbReference type="ARBA" id="ARBA00022722"/>
    </source>
</evidence>
<evidence type="ECO:0000256" key="6">
    <source>
        <dbReference type="ARBA" id="ARBA00022695"/>
    </source>
</evidence>
<keyword evidence="7" id="KW-0540">Nuclease</keyword>
<evidence type="ECO:0000256" key="18">
    <source>
        <dbReference type="ARBA" id="ARBA00023157"/>
    </source>
</evidence>
<evidence type="ECO:0000256" key="10">
    <source>
        <dbReference type="ARBA" id="ARBA00022782"/>
    </source>
</evidence>
<keyword evidence="30" id="KW-1185">Reference proteome</keyword>
<feature type="domain" description="CATSPERD Ig-like" evidence="29">
    <location>
        <begin position="315"/>
        <end position="433"/>
    </location>
</feature>
<keyword evidence="2" id="KW-0217">Developmental protein</keyword>
<keyword evidence="18" id="KW-1015">Disulfide bond</keyword>
<feature type="domain" description="CATSPERD beta-propeller" evidence="26">
    <location>
        <begin position="113"/>
        <end position="225"/>
    </location>
</feature>
<gene>
    <name evidence="31" type="primary">LOC106557138</name>
</gene>
<evidence type="ECO:0000256" key="13">
    <source>
        <dbReference type="ARBA" id="ARBA00022871"/>
    </source>
</evidence>
<evidence type="ECO:0000256" key="11">
    <source>
        <dbReference type="ARBA" id="ARBA00022801"/>
    </source>
</evidence>
<feature type="domain" description="Reverse transcriptase RNase H-like" evidence="27">
    <location>
        <begin position="34"/>
        <end position="106"/>
    </location>
</feature>
<comment type="function">
    <text evidence="24">Auxiliary component of the CatSper complex, a complex involved in sperm cell hyperactivation. Sperm cell hyperactivation is needed for sperm motility which is essential late in the preparation of sperm for fertilization. Required for CATSPER1 stability before intraflagellar transport and/or incorporation of the CatSper complex channel into the flagellar membrane.</text>
</comment>
<dbReference type="GO" id="GO:0004519">
    <property type="term" value="F:endonuclease activity"/>
    <property type="evidence" value="ECO:0007669"/>
    <property type="project" value="UniProtKB-KW"/>
</dbReference>
<keyword evidence="3" id="KW-1003">Cell membrane</keyword>
<evidence type="ECO:0000259" key="27">
    <source>
        <dbReference type="Pfam" id="PF17917"/>
    </source>
</evidence>
<comment type="subcellular location">
    <subcellularLocation>
        <location evidence="21">Cell projection</location>
        <location evidence="21">Cilium</location>
        <location evidence="21">Flagellum membrane</location>
        <topology evidence="21">Single-pass type I membrane protein</topology>
    </subcellularLocation>
</comment>
<evidence type="ECO:0000256" key="16">
    <source>
        <dbReference type="ARBA" id="ARBA00023069"/>
    </source>
</evidence>
<evidence type="ECO:0000256" key="21">
    <source>
        <dbReference type="ARBA" id="ARBA00037793"/>
    </source>
</evidence>
<name>A0A6I9Z6G8_9SAUR</name>
<keyword evidence="14" id="KW-0695">RNA-directed DNA polymerase</keyword>
<dbReference type="Proteomes" id="UP000504617">
    <property type="component" value="Unplaced"/>
</dbReference>
<evidence type="ECO:0000256" key="22">
    <source>
        <dbReference type="ARBA" id="ARBA00040129"/>
    </source>
</evidence>
<keyword evidence="4" id="KW-0808">Transferase</keyword>
<feature type="domain" description="CATSPERD/E C-terminal" evidence="28">
    <location>
        <begin position="462"/>
        <end position="678"/>
    </location>
</feature>
<dbReference type="InterPro" id="IPR043502">
    <property type="entry name" value="DNA/RNA_pol_sf"/>
</dbReference>
<dbReference type="Pfam" id="PF15020">
    <property type="entry name" value="Beta-prop_CATSPERD"/>
    <property type="match status" value="2"/>
</dbReference>
<dbReference type="InterPro" id="IPR028751">
    <property type="entry name" value="CATSPERD/E"/>
</dbReference>
<organism evidence="30 31">
    <name type="scientific">Thamnophis sirtalis</name>
    <dbReference type="NCBI Taxonomy" id="35019"/>
    <lineage>
        <taxon>Eukaryota</taxon>
        <taxon>Metazoa</taxon>
        <taxon>Chordata</taxon>
        <taxon>Craniata</taxon>
        <taxon>Vertebrata</taxon>
        <taxon>Euteleostomi</taxon>
        <taxon>Lepidosauria</taxon>
        <taxon>Squamata</taxon>
        <taxon>Bifurcata</taxon>
        <taxon>Unidentata</taxon>
        <taxon>Episquamata</taxon>
        <taxon>Toxicofera</taxon>
        <taxon>Serpentes</taxon>
        <taxon>Colubroidea</taxon>
        <taxon>Colubridae</taxon>
        <taxon>Natricinae</taxon>
        <taxon>Thamnophis</taxon>
    </lineage>
</organism>
<dbReference type="PANTHER" id="PTHR33722:SF1">
    <property type="entry name" value="CATION CHANNEL SPERM-ASSOCIATED AUXILIARY SUBUNIT DELTA"/>
    <property type="match status" value="1"/>
</dbReference>
<dbReference type="SUPFAM" id="SSF56672">
    <property type="entry name" value="DNA/RNA polymerases"/>
    <property type="match status" value="1"/>
</dbReference>
<dbReference type="InterPro" id="IPR055451">
    <property type="entry name" value="Ig-like_CATSPERD"/>
</dbReference>
<feature type="transmembrane region" description="Helical" evidence="25">
    <location>
        <begin position="654"/>
        <end position="673"/>
    </location>
</feature>
<dbReference type="GeneID" id="106557138"/>
<dbReference type="InterPro" id="IPR043128">
    <property type="entry name" value="Rev_trsase/Diguanyl_cyclase"/>
</dbReference>
<dbReference type="Pfam" id="PF17917">
    <property type="entry name" value="RT_RNaseH"/>
    <property type="match status" value="1"/>
</dbReference>
<keyword evidence="10" id="KW-0221">Differentiation</keyword>
<dbReference type="Pfam" id="PF23747">
    <property type="entry name" value="Ig-like_CATSPERD"/>
    <property type="match status" value="1"/>
</dbReference>
<keyword evidence="19" id="KW-0325">Glycoprotein</keyword>
<comment type="similarity">
    <text evidence="1">Belongs to the CATSPERD family.</text>
</comment>
<dbReference type="InterPro" id="IPR041373">
    <property type="entry name" value="RT_RNaseH"/>
</dbReference>
<dbReference type="GO" id="GO:0030317">
    <property type="term" value="P:flagellated sperm motility"/>
    <property type="evidence" value="ECO:0007669"/>
    <property type="project" value="TreeGrafter"/>
</dbReference>
<dbReference type="Pfam" id="PF22850">
    <property type="entry name" value="CATSPERD-E_C"/>
    <property type="match status" value="1"/>
</dbReference>
<dbReference type="KEGG" id="tsr:106557138"/>
<keyword evidence="16" id="KW-0969">Cilium</keyword>
<evidence type="ECO:0000256" key="20">
    <source>
        <dbReference type="ARBA" id="ARBA00023273"/>
    </source>
</evidence>
<keyword evidence="6" id="KW-0548">Nucleotidyltransferase</keyword>
<dbReference type="GO" id="GO:0003964">
    <property type="term" value="F:RNA-directed DNA polymerase activity"/>
    <property type="evidence" value="ECO:0007669"/>
    <property type="project" value="UniProtKB-KW"/>
</dbReference>
<dbReference type="InterPro" id="IPR053814">
    <property type="entry name" value="CATSPERD/E_C"/>
</dbReference>
<dbReference type="CDD" id="cd09274">
    <property type="entry name" value="RNase_HI_RT_Ty3"/>
    <property type="match status" value="1"/>
</dbReference>
<evidence type="ECO:0000256" key="19">
    <source>
        <dbReference type="ARBA" id="ARBA00023180"/>
    </source>
</evidence>
<evidence type="ECO:0000256" key="23">
    <source>
        <dbReference type="ARBA" id="ARBA00041424"/>
    </source>
</evidence>
<sequence>MTRLRAVLHHFNQAGLKVKHEKCQIVVPQVEFLGTLSAAERNYGQVDKEALAIVVGVKRFHHYLYGRQFQIVTDHKPLLGLLASDKQTPQMMSLRMTRWIVYLAAYNYTLVYRQALYLGERLFISFDMFDSSLLPLTIPDGFTRSPAIVSAAAFGQDTIVAVVNGAVFLYLYATWKRWLHSKGITHPVTDLASYTCCFALNDPACDKINELILAYHPGNLVSNTTTNNELALLTKTQLFYGNFDMVIRSVVHLGDKTLSSANVSCETMLFENIGILSIIHPIPGNASNYYHFQKCIINIQEKLMTVKPLPRHCPMEILTGDFHNRMYYIDTKQQLHFNATFVPKPGTSAYPFVMVTNPGVLVFEAHIMEDGYTFNGNPKYSLKIKLEEQPQLTSMMVGKQNSTLLKLSSITVDIYNKGLFCIDMYPLTALIAVDCPPKKHIRILRTTTGCSKGLFEPRLLQNFVYSIDKNLYDPLFLGRKNLAQDNLNVTYQYDTWGCPILLYYDKPWLPKLELWNDDEFVEYVSADFVLYEINGMHNYDYLLTEIEANCLSEAQNWTKQLAIFPGSPHIAWTRYTYESCKNPKGNTSLPSIKSKYQVLNRDEGNRILFPQYNGFYVFRAIVVDRLYSYCDFTTVFSVYVHGALPKSKVSVGKALISFLVLIFGTMLMVYFFLKLLKEYSRMK</sequence>
<keyword evidence="20" id="KW-0966">Cell projection</keyword>
<dbReference type="RefSeq" id="XP_013931764.1">
    <property type="nucleotide sequence ID" value="XM_014076289.1"/>
</dbReference>
<dbReference type="GO" id="GO:0016787">
    <property type="term" value="F:hydrolase activity"/>
    <property type="evidence" value="ECO:0007669"/>
    <property type="project" value="UniProtKB-KW"/>
</dbReference>
<evidence type="ECO:0000256" key="1">
    <source>
        <dbReference type="ARBA" id="ARBA00010246"/>
    </source>
</evidence>
<dbReference type="OrthoDB" id="8646292at2759"/>
<dbReference type="GO" id="GO:0036128">
    <property type="term" value="C:CatSper complex"/>
    <property type="evidence" value="ECO:0007669"/>
    <property type="project" value="InterPro"/>
</dbReference>
<dbReference type="AlphaFoldDB" id="A0A6I9Z6G8"/>
<evidence type="ECO:0000256" key="2">
    <source>
        <dbReference type="ARBA" id="ARBA00022473"/>
    </source>
</evidence>
<protein>
    <recommendedName>
        <fullName evidence="22">Cation channel sperm-associated auxiliary subunit delta</fullName>
    </recommendedName>
    <alternativeName>
        <fullName evidence="23">Transmembrane protein 146</fullName>
    </alternativeName>
</protein>
<dbReference type="GO" id="GO:0097228">
    <property type="term" value="C:sperm principal piece"/>
    <property type="evidence" value="ECO:0007669"/>
    <property type="project" value="TreeGrafter"/>
</dbReference>
<feature type="domain" description="CATSPERD beta-propeller" evidence="26">
    <location>
        <begin position="226"/>
        <end position="295"/>
    </location>
</feature>
<evidence type="ECO:0000313" key="31">
    <source>
        <dbReference type="RefSeq" id="XP_013931764.1"/>
    </source>
</evidence>
<keyword evidence="5 25" id="KW-0812">Transmembrane</keyword>
<keyword evidence="9" id="KW-0255">Endonuclease</keyword>
<dbReference type="GO" id="GO:0048240">
    <property type="term" value="P:sperm capacitation"/>
    <property type="evidence" value="ECO:0007669"/>
    <property type="project" value="TreeGrafter"/>
</dbReference>
<evidence type="ECO:0000256" key="24">
    <source>
        <dbReference type="ARBA" id="ARBA00046028"/>
    </source>
</evidence>
<evidence type="ECO:0000259" key="26">
    <source>
        <dbReference type="Pfam" id="PF15020"/>
    </source>
</evidence>
<evidence type="ECO:0000256" key="25">
    <source>
        <dbReference type="SAM" id="Phobius"/>
    </source>
</evidence>
<evidence type="ECO:0000259" key="28">
    <source>
        <dbReference type="Pfam" id="PF22850"/>
    </source>
</evidence>
<dbReference type="PANTHER" id="PTHR33722">
    <property type="entry name" value="CATION CHANNEL SPERM-ASSOCIATED PROTEIN SUBUNIT DELTA-RELATED"/>
    <property type="match status" value="1"/>
</dbReference>
<keyword evidence="11" id="KW-0378">Hydrolase</keyword>
<proteinExistence type="inferred from homology"/>
<evidence type="ECO:0000313" key="30">
    <source>
        <dbReference type="Proteomes" id="UP000504617"/>
    </source>
</evidence>
<accession>A0A6I9Z6G8</accession>
<evidence type="ECO:0000256" key="15">
    <source>
        <dbReference type="ARBA" id="ARBA00022989"/>
    </source>
</evidence>
<evidence type="ECO:0000256" key="3">
    <source>
        <dbReference type="ARBA" id="ARBA00022475"/>
    </source>
</evidence>
<keyword evidence="12" id="KW-0282">Flagellum</keyword>
<dbReference type="InterPro" id="IPR053813">
    <property type="entry name" value="CATSPERD_beta-prop"/>
</dbReference>
<dbReference type="Gene3D" id="3.30.70.270">
    <property type="match status" value="1"/>
</dbReference>
<evidence type="ECO:0000256" key="4">
    <source>
        <dbReference type="ARBA" id="ARBA00022679"/>
    </source>
</evidence>
<evidence type="ECO:0000256" key="9">
    <source>
        <dbReference type="ARBA" id="ARBA00022759"/>
    </source>
</evidence>
<keyword evidence="8" id="KW-0732">Signal</keyword>
<keyword evidence="17 25" id="KW-0472">Membrane</keyword>
<reference evidence="31" key="1">
    <citation type="submission" date="2025-08" db="UniProtKB">
        <authorList>
            <consortium name="RefSeq"/>
        </authorList>
    </citation>
    <scope>IDENTIFICATION</scope>
    <source>
        <tissue evidence="31">Skeletal muscle</tissue>
    </source>
</reference>
<evidence type="ECO:0000259" key="29">
    <source>
        <dbReference type="Pfam" id="PF23747"/>
    </source>
</evidence>
<keyword evidence="15 25" id="KW-1133">Transmembrane helix</keyword>
<evidence type="ECO:0000256" key="5">
    <source>
        <dbReference type="ARBA" id="ARBA00022692"/>
    </source>
</evidence>
<evidence type="ECO:0000256" key="8">
    <source>
        <dbReference type="ARBA" id="ARBA00022729"/>
    </source>
</evidence>
<evidence type="ECO:0000256" key="12">
    <source>
        <dbReference type="ARBA" id="ARBA00022846"/>
    </source>
</evidence>